<dbReference type="CDD" id="cd00801">
    <property type="entry name" value="INT_P4_C"/>
    <property type="match status" value="1"/>
</dbReference>
<keyword evidence="2" id="KW-0229">DNA integration</keyword>
<evidence type="ECO:0000256" key="3">
    <source>
        <dbReference type="ARBA" id="ARBA00023125"/>
    </source>
</evidence>
<dbReference type="InterPro" id="IPR053876">
    <property type="entry name" value="Phage_int_M"/>
</dbReference>
<dbReference type="Pfam" id="PF13356">
    <property type="entry name" value="Arm-DNA-bind_3"/>
    <property type="match status" value="1"/>
</dbReference>
<dbReference type="GO" id="GO:0006310">
    <property type="term" value="P:DNA recombination"/>
    <property type="evidence" value="ECO:0007669"/>
    <property type="project" value="UniProtKB-KW"/>
</dbReference>
<evidence type="ECO:0000259" key="5">
    <source>
        <dbReference type="PROSITE" id="PS51898"/>
    </source>
</evidence>
<evidence type="ECO:0000313" key="7">
    <source>
        <dbReference type="Proteomes" id="UP000199345"/>
    </source>
</evidence>
<feature type="domain" description="Tyr recombinase" evidence="5">
    <location>
        <begin position="204"/>
        <end position="365"/>
    </location>
</feature>
<name>A0A1I0D9C6_9PROT</name>
<dbReference type="GO" id="GO:0015074">
    <property type="term" value="P:DNA integration"/>
    <property type="evidence" value="ECO:0007669"/>
    <property type="project" value="UniProtKB-KW"/>
</dbReference>
<protein>
    <submittedName>
        <fullName evidence="6">Integrase</fullName>
    </submittedName>
</protein>
<evidence type="ECO:0000313" key="6">
    <source>
        <dbReference type="EMBL" id="SET28814.1"/>
    </source>
</evidence>
<sequence length="365" mass="41780">MKLTDSILKAAKPKDKAYSLPDGKGLVLYIQPSGAKWWRFRYRHNGKAKMLSLGTYPTVSLAKARKEHVELRAMLAQGADPSFHRQEQKQQAVISAENNFESVARLWWNNWKDIRTERHAKYVLRRLESDVFPVIGNKAVKDLTAPTLVMVIKRIESRGAFDIAKRALNTISQVMRYAVAHGLAERNPAADIKPSDVLKPTKKSNYARLDEKDVPELLRKIDGYDGQPLTKLALQLMTLTFVRTSELIGARWDEFDFSKRQWRIPEERMKMRTPHIVPLSNQTINVLEQIKVLSGDNALLFPSERRNGKTMSNNTILFALYRLGYHSRMTGHGFRGVASTILHELDYNHDHIELQLAHINSTLSD</sequence>
<accession>A0A1I0D9C6</accession>
<dbReference type="Gene3D" id="3.30.160.390">
    <property type="entry name" value="Integrase, DNA-binding domain"/>
    <property type="match status" value="1"/>
</dbReference>
<keyword evidence="7" id="KW-1185">Reference proteome</keyword>
<dbReference type="InterPro" id="IPR025166">
    <property type="entry name" value="Integrase_DNA_bind_dom"/>
</dbReference>
<dbReference type="Pfam" id="PF00589">
    <property type="entry name" value="Phage_integrase"/>
    <property type="match status" value="1"/>
</dbReference>
<dbReference type="PROSITE" id="PS51898">
    <property type="entry name" value="TYR_RECOMBINASE"/>
    <property type="match status" value="1"/>
</dbReference>
<dbReference type="SUPFAM" id="SSF56349">
    <property type="entry name" value="DNA breaking-rejoining enzymes"/>
    <property type="match status" value="1"/>
</dbReference>
<dbReference type="PANTHER" id="PTHR30629:SF2">
    <property type="entry name" value="PROPHAGE INTEGRASE INTS-RELATED"/>
    <property type="match status" value="1"/>
</dbReference>
<dbReference type="InterPro" id="IPR038488">
    <property type="entry name" value="Integrase_DNA-bd_sf"/>
</dbReference>
<dbReference type="EMBL" id="FOIA01000019">
    <property type="protein sequence ID" value="SET28814.1"/>
    <property type="molecule type" value="Genomic_DNA"/>
</dbReference>
<dbReference type="Proteomes" id="UP000199345">
    <property type="component" value="Unassembled WGS sequence"/>
</dbReference>
<evidence type="ECO:0000256" key="2">
    <source>
        <dbReference type="ARBA" id="ARBA00022908"/>
    </source>
</evidence>
<dbReference type="InterPro" id="IPR002104">
    <property type="entry name" value="Integrase_catalytic"/>
</dbReference>
<dbReference type="Gene3D" id="1.10.150.130">
    <property type="match status" value="1"/>
</dbReference>
<comment type="similarity">
    <text evidence="1">Belongs to the 'phage' integrase family.</text>
</comment>
<evidence type="ECO:0000256" key="4">
    <source>
        <dbReference type="ARBA" id="ARBA00023172"/>
    </source>
</evidence>
<keyword evidence="3" id="KW-0238">DNA-binding</keyword>
<reference evidence="7" key="1">
    <citation type="submission" date="2016-10" db="EMBL/GenBank/DDBJ databases">
        <authorList>
            <person name="Varghese N."/>
            <person name="Submissions S."/>
        </authorList>
    </citation>
    <scope>NUCLEOTIDE SEQUENCE [LARGE SCALE GENOMIC DNA]</scope>
    <source>
        <strain evidence="7">Nm71</strain>
    </source>
</reference>
<organism evidence="6 7">
    <name type="scientific">Nitrosomonas marina</name>
    <dbReference type="NCBI Taxonomy" id="917"/>
    <lineage>
        <taxon>Bacteria</taxon>
        <taxon>Pseudomonadati</taxon>
        <taxon>Pseudomonadota</taxon>
        <taxon>Betaproteobacteria</taxon>
        <taxon>Nitrosomonadales</taxon>
        <taxon>Nitrosomonadaceae</taxon>
        <taxon>Nitrosomonas</taxon>
    </lineage>
</organism>
<dbReference type="InterPro" id="IPR011010">
    <property type="entry name" value="DNA_brk_join_enz"/>
</dbReference>
<dbReference type="RefSeq" id="WP_090658996.1">
    <property type="nucleotide sequence ID" value="NZ_FOIA01000019.1"/>
</dbReference>
<evidence type="ECO:0000256" key="1">
    <source>
        <dbReference type="ARBA" id="ARBA00008857"/>
    </source>
</evidence>
<proteinExistence type="inferred from homology"/>
<dbReference type="AlphaFoldDB" id="A0A1I0D9C6"/>
<dbReference type="PANTHER" id="PTHR30629">
    <property type="entry name" value="PROPHAGE INTEGRASE"/>
    <property type="match status" value="1"/>
</dbReference>
<gene>
    <name evidence="6" type="ORF">SAMN05216326_1191</name>
</gene>
<dbReference type="Pfam" id="PF22022">
    <property type="entry name" value="Phage_int_M"/>
    <property type="match status" value="1"/>
</dbReference>
<dbReference type="InterPro" id="IPR050808">
    <property type="entry name" value="Phage_Integrase"/>
</dbReference>
<dbReference type="InterPro" id="IPR013762">
    <property type="entry name" value="Integrase-like_cat_sf"/>
</dbReference>
<dbReference type="GO" id="GO:0003677">
    <property type="term" value="F:DNA binding"/>
    <property type="evidence" value="ECO:0007669"/>
    <property type="project" value="UniProtKB-KW"/>
</dbReference>
<dbReference type="OrthoDB" id="9775880at2"/>
<dbReference type="InterPro" id="IPR010998">
    <property type="entry name" value="Integrase_recombinase_N"/>
</dbReference>
<keyword evidence="4" id="KW-0233">DNA recombination</keyword>
<dbReference type="Gene3D" id="1.10.443.10">
    <property type="entry name" value="Intergrase catalytic core"/>
    <property type="match status" value="1"/>
</dbReference>